<sequence>MRGAERTRLVALNYFIAPAREAGKPAVTIRVGDLHDMSGLVRNWANVCQALEGPKFRTLAAVSEPRRTGPVQGASTEYTFSLIPTASMPEVPAGEPSMSNTKPTNLILFGPPGTGKTYATAAEAVRLLCGAAVPEDHSELMKVYRRLSDEGRIEFVTFHQSMSYEDFVEGLRPETGGEAEDEGEPATSAGFRLKPFPGIFRRIARRAESSRGRSAKAGALHLEGRQVYKMSIGNSALPQDAPLFAQALAEGCTIFGFADLDWSDPRFADPAEIVSAMQELDDWAGIKPGSPSVRMTHIFRNRLKPGDILIITKGNLLVRAVGEVTGEYEFQPRPEGDYGHRRAVRWLWSDTEGVPSSEFYRKKFSQLTLYPLVPEELNVPALERYMNSSAPEEPSTPDPFVLIIDEINRANVSKVFGELITLLEEDKRLGGDNELRVTLPYSGGRFGVPQNLHIIGTMNTADRSIALLDTALRRRFTFRELMPDPNVLSSNVDGIDLQKLLTTLNDRIEYLFDRDHQIGHAYFIRCETKEDVDDVMRQKVIPLLAEYFYEDWSKVAAVLGDLTPQEGDIDGAFLVRRRLTAPAGLAGDEMAPRYRWKVKEGAFSYQNLQP</sequence>
<dbReference type="Pfam" id="PF07728">
    <property type="entry name" value="AAA_5"/>
    <property type="match status" value="1"/>
</dbReference>
<dbReference type="GO" id="GO:0005524">
    <property type="term" value="F:ATP binding"/>
    <property type="evidence" value="ECO:0007669"/>
    <property type="project" value="InterPro"/>
</dbReference>
<dbReference type="InterPro" id="IPR011704">
    <property type="entry name" value="ATPase_dyneun-rel_AAA"/>
</dbReference>
<accession>A0A443K1I5</accession>
<dbReference type="PANTHER" id="PTHR37291:SF1">
    <property type="entry name" value="TYPE IV METHYL-DIRECTED RESTRICTION ENZYME ECOKMCRB SUBUNIT"/>
    <property type="match status" value="1"/>
</dbReference>
<dbReference type="EMBL" id="SAUY01000041">
    <property type="protein sequence ID" value="RWR26610.1"/>
    <property type="molecule type" value="Genomic_DNA"/>
</dbReference>
<organism evidence="2 3">
    <name type="scientific">Paenirhodobacter populi</name>
    <dbReference type="NCBI Taxonomy" id="2306993"/>
    <lineage>
        <taxon>Bacteria</taxon>
        <taxon>Pseudomonadati</taxon>
        <taxon>Pseudomonadota</taxon>
        <taxon>Alphaproteobacteria</taxon>
        <taxon>Rhodobacterales</taxon>
        <taxon>Rhodobacter group</taxon>
        <taxon>Paenirhodobacter</taxon>
    </lineage>
</organism>
<dbReference type="Proteomes" id="UP000284451">
    <property type="component" value="Unassembled WGS sequence"/>
</dbReference>
<dbReference type="GO" id="GO:0016887">
    <property type="term" value="F:ATP hydrolysis activity"/>
    <property type="evidence" value="ECO:0007669"/>
    <property type="project" value="InterPro"/>
</dbReference>
<evidence type="ECO:0000313" key="3">
    <source>
        <dbReference type="Proteomes" id="UP000284451"/>
    </source>
</evidence>
<feature type="domain" description="AAA+ ATPase" evidence="1">
    <location>
        <begin position="102"/>
        <end position="486"/>
    </location>
</feature>
<dbReference type="InterPro" id="IPR003593">
    <property type="entry name" value="AAA+_ATPase"/>
</dbReference>
<dbReference type="InterPro" id="IPR052934">
    <property type="entry name" value="Methyl-DNA_Rec/Restrict_Enz"/>
</dbReference>
<evidence type="ECO:0000313" key="2">
    <source>
        <dbReference type="EMBL" id="RWR26610.1"/>
    </source>
</evidence>
<gene>
    <name evidence="2" type="ORF">D2T29_20270</name>
</gene>
<dbReference type="Gene3D" id="3.40.50.300">
    <property type="entry name" value="P-loop containing nucleotide triphosphate hydrolases"/>
    <property type="match status" value="2"/>
</dbReference>
<reference evidence="2 3" key="2">
    <citation type="submission" date="2019-01" db="EMBL/GenBank/DDBJ databases">
        <authorList>
            <person name="Li Y."/>
        </authorList>
    </citation>
    <scope>NUCLEOTIDE SEQUENCE [LARGE SCALE GENOMIC DNA]</scope>
    <source>
        <strain evidence="2 3">07D10-4-3</strain>
    </source>
</reference>
<evidence type="ECO:0000259" key="1">
    <source>
        <dbReference type="SMART" id="SM00382"/>
    </source>
</evidence>
<dbReference type="AlphaFoldDB" id="A0A443K1I5"/>
<reference evidence="2 3" key="1">
    <citation type="submission" date="2019-01" db="EMBL/GenBank/DDBJ databases">
        <title>Sinorhodobacter populi sp. nov. isolated from the symptomatic bark tissue of Populus euramericana canker.</title>
        <authorList>
            <person name="Xu G."/>
        </authorList>
    </citation>
    <scope>NUCLEOTIDE SEQUENCE [LARGE SCALE GENOMIC DNA]</scope>
    <source>
        <strain evidence="2 3">07D10-4-3</strain>
    </source>
</reference>
<proteinExistence type="predicted"/>
<dbReference type="InterPro" id="IPR027417">
    <property type="entry name" value="P-loop_NTPase"/>
</dbReference>
<dbReference type="SUPFAM" id="SSF52540">
    <property type="entry name" value="P-loop containing nucleoside triphosphate hydrolases"/>
    <property type="match status" value="1"/>
</dbReference>
<comment type="caution">
    <text evidence="2">The sequence shown here is derived from an EMBL/GenBank/DDBJ whole genome shotgun (WGS) entry which is preliminary data.</text>
</comment>
<dbReference type="PANTHER" id="PTHR37291">
    <property type="entry name" value="5-METHYLCYTOSINE-SPECIFIC RESTRICTION ENZYME B"/>
    <property type="match status" value="1"/>
</dbReference>
<dbReference type="SMART" id="SM00382">
    <property type="entry name" value="AAA"/>
    <property type="match status" value="1"/>
</dbReference>
<name>A0A443K1I5_9RHOB</name>
<protein>
    <submittedName>
        <fullName evidence="2">AAA family ATPase</fullName>
    </submittedName>
</protein>